<dbReference type="InterPro" id="IPR027417">
    <property type="entry name" value="P-loop_NTPase"/>
</dbReference>
<dbReference type="Pfam" id="PF12102">
    <property type="entry name" value="MrcB_N"/>
    <property type="match status" value="1"/>
</dbReference>
<comment type="caution">
    <text evidence="3">The sequence shown here is derived from an EMBL/GenBank/DDBJ whole genome shotgun (WGS) entry which is preliminary data.</text>
</comment>
<dbReference type="InterPro" id="IPR052934">
    <property type="entry name" value="Methyl-DNA_Rec/Restrict_Enz"/>
</dbReference>
<evidence type="ECO:0000259" key="2">
    <source>
        <dbReference type="Pfam" id="PF12102"/>
    </source>
</evidence>
<keyword evidence="4" id="KW-1185">Reference proteome</keyword>
<proteinExistence type="predicted"/>
<dbReference type="InterPro" id="IPR011704">
    <property type="entry name" value="ATPase_dyneun-rel_AAA"/>
</dbReference>
<name>A0ABU5JRQ8_9BACI</name>
<organism evidence="3 4">
    <name type="scientific">Bacillus bingmayongensis</name>
    <dbReference type="NCBI Taxonomy" id="1150157"/>
    <lineage>
        <taxon>Bacteria</taxon>
        <taxon>Bacillati</taxon>
        <taxon>Bacillota</taxon>
        <taxon>Bacilli</taxon>
        <taxon>Bacillales</taxon>
        <taxon>Bacillaceae</taxon>
        <taxon>Bacillus</taxon>
    </lineage>
</organism>
<dbReference type="SUPFAM" id="SSF52540">
    <property type="entry name" value="P-loop containing nucleoside triphosphate hydrolases"/>
    <property type="match status" value="1"/>
</dbReference>
<evidence type="ECO:0000259" key="1">
    <source>
        <dbReference type="Pfam" id="PF07728"/>
    </source>
</evidence>
<sequence length="845" mass="97775">MLDQLITEFAKVTNQVNDINTNESYLIIKTDDKGLYVETELLREKYKRGEESHPYFMVTFETLQQAWQKLINVRTVTSEDFGKVSEHNAFLMAFLSQLPFVNITDSKSIVFKEFQTDDLPCEQYDKVITFLEEVMDNTYDPKNLSHQIDGNLYRVKSRGRQDLRLLGFLDEVHEINITLLNGYIESKNKDAFIQNLILKQEYFRIALFILDLLHSYSNHKKKEALVNLGMTIVRNSRGDNLMVESVAKERTHNLLMWLEKVGLINNEWIPVEQSLKENSEEDDTMNSNLRKKFLTVMHEYLKARTEKFAGHKLGSVVRNEMTTEITRLPFIDHNQYVVTGSVGQGNWAAVPWLAIMNKDITTSTQRGYYIVYLFSEDMKKLYLTLAQGVTETSKEEMEEIKQEIRQHIHMSTKVKKDDGIFLGTSSKAKGYANSTAAYIVYDVNQMPSEAELVEDLKEMLSYYGGYIAFKEKGADLAMVSEKKEIDLNEKEIVDHVSSYMKSKGFYYDKQDIINFVFSLKTKPFVILSGISGTGKTKIVQWFAEGLGATEENGQFMLIPVRPDWSDSSDLLGYVNIQGEFQERPLIQVLKKATENPDKPYFVVLDEMNLARVEYYFSDFLSVIESRRWEERVCVTSAVLPESIVGERITIPSNVYVIGTINMDETTHPLSKKVLDRANTIEFNQVKLDSFEFLMDAEEVQAKCVSNSSLTAKFLHLKECFQLNKDLVKKVSHILIEMNEILELIGAQVGYRIRDEICFYMAYNEKSELLSFDEALDYQMYQKILPRIAGSDGRTEEALKKLYTLCTNQEFDNEDVMPYAKYPRSAKKLSHMLRRFEYDGFTSFWI</sequence>
<accession>A0ABU5JRQ8</accession>
<dbReference type="Gene3D" id="3.40.50.300">
    <property type="entry name" value="P-loop containing nucleotide triphosphate hydrolases"/>
    <property type="match status" value="1"/>
</dbReference>
<feature type="domain" description="Type IV methyl-directed restriction enzyme EcoKMcrB subunit DNA-binding" evidence="2">
    <location>
        <begin position="296"/>
        <end position="466"/>
    </location>
</feature>
<dbReference type="Pfam" id="PF07728">
    <property type="entry name" value="AAA_5"/>
    <property type="match status" value="1"/>
</dbReference>
<protein>
    <submittedName>
        <fullName evidence="3">DUF3578 domain-containing protein</fullName>
    </submittedName>
</protein>
<evidence type="ECO:0000313" key="3">
    <source>
        <dbReference type="EMBL" id="MDZ5606123.1"/>
    </source>
</evidence>
<reference evidence="4" key="1">
    <citation type="submission" date="2023-11" db="EMBL/GenBank/DDBJ databases">
        <title>Genome Sequence of Bacillus pseudomycoides stain BUPM19.</title>
        <authorList>
            <person name="Farhat A."/>
        </authorList>
    </citation>
    <scope>NUCLEOTIDE SEQUENCE [LARGE SCALE GENOMIC DNA]</scope>
    <source>
        <strain evidence="4">BUPM19</strain>
    </source>
</reference>
<dbReference type="InterPro" id="IPR021961">
    <property type="entry name" value="McrB_DNA-bd"/>
</dbReference>
<feature type="domain" description="ATPase dynein-related AAA" evidence="1">
    <location>
        <begin position="525"/>
        <end position="676"/>
    </location>
</feature>
<dbReference type="PANTHER" id="PTHR37291:SF1">
    <property type="entry name" value="TYPE IV METHYL-DIRECTED RESTRICTION ENZYME ECOKMCRB SUBUNIT"/>
    <property type="match status" value="1"/>
</dbReference>
<dbReference type="Proteomes" id="UP001291930">
    <property type="component" value="Unassembled WGS sequence"/>
</dbReference>
<dbReference type="RefSeq" id="WP_374216741.1">
    <property type="nucleotide sequence ID" value="NZ_JAXOVW010000004.1"/>
</dbReference>
<dbReference type="Gene3D" id="3.30.920.90">
    <property type="match status" value="1"/>
</dbReference>
<dbReference type="EMBL" id="JAXOVW010000004">
    <property type="protein sequence ID" value="MDZ5606123.1"/>
    <property type="molecule type" value="Genomic_DNA"/>
</dbReference>
<dbReference type="PANTHER" id="PTHR37291">
    <property type="entry name" value="5-METHYLCYTOSINE-SPECIFIC RESTRICTION ENZYME B"/>
    <property type="match status" value="1"/>
</dbReference>
<gene>
    <name evidence="3" type="ORF">U2I54_03105</name>
</gene>
<evidence type="ECO:0000313" key="4">
    <source>
        <dbReference type="Proteomes" id="UP001291930"/>
    </source>
</evidence>